<dbReference type="EMBL" id="UYRU01065752">
    <property type="protein sequence ID" value="VDN16411.1"/>
    <property type="molecule type" value="Genomic_DNA"/>
</dbReference>
<dbReference type="AlphaFoldDB" id="A0A3P7MEV0"/>
<gene>
    <name evidence="1" type="ORF">DILT_LOCUS12242</name>
</gene>
<dbReference type="OrthoDB" id="10401329at2759"/>
<evidence type="ECO:0000313" key="1">
    <source>
        <dbReference type="EMBL" id="VDN16411.1"/>
    </source>
</evidence>
<name>A0A3P7MEV0_DIBLA</name>
<sequence>MEFRSLCENPTLNPSTATSSGIFFDNPTPQTFVMNDTHVKSPNGNCLSKSTGPTSATELIKHAFLEAGSVCKSHNSSIIEIDSQVSLPPSFIRSWSAGQVVKWLTECNLSKFNEALEGLDGCLLWELARQRIVAPESFCVQLRSELGMSIIEFLRLSHALSHHSDLHED</sequence>
<dbReference type="Proteomes" id="UP000281553">
    <property type="component" value="Unassembled WGS sequence"/>
</dbReference>
<keyword evidence="2" id="KW-1185">Reference proteome</keyword>
<organism evidence="1 2">
    <name type="scientific">Dibothriocephalus latus</name>
    <name type="common">Fish tapeworm</name>
    <name type="synonym">Diphyllobothrium latum</name>
    <dbReference type="NCBI Taxonomy" id="60516"/>
    <lineage>
        <taxon>Eukaryota</taxon>
        <taxon>Metazoa</taxon>
        <taxon>Spiralia</taxon>
        <taxon>Lophotrochozoa</taxon>
        <taxon>Platyhelminthes</taxon>
        <taxon>Cestoda</taxon>
        <taxon>Eucestoda</taxon>
        <taxon>Diphyllobothriidea</taxon>
        <taxon>Diphyllobothriidae</taxon>
        <taxon>Dibothriocephalus</taxon>
    </lineage>
</organism>
<evidence type="ECO:0008006" key="3">
    <source>
        <dbReference type="Google" id="ProtNLM"/>
    </source>
</evidence>
<proteinExistence type="predicted"/>
<dbReference type="InterPro" id="IPR013761">
    <property type="entry name" value="SAM/pointed_sf"/>
</dbReference>
<accession>A0A3P7MEV0</accession>
<protein>
    <recommendedName>
        <fullName evidence="3">SAM domain-containing protein</fullName>
    </recommendedName>
</protein>
<evidence type="ECO:0000313" key="2">
    <source>
        <dbReference type="Proteomes" id="UP000281553"/>
    </source>
</evidence>
<reference evidence="1 2" key="1">
    <citation type="submission" date="2018-11" db="EMBL/GenBank/DDBJ databases">
        <authorList>
            <consortium name="Pathogen Informatics"/>
        </authorList>
    </citation>
    <scope>NUCLEOTIDE SEQUENCE [LARGE SCALE GENOMIC DNA]</scope>
</reference>
<dbReference type="SUPFAM" id="SSF47769">
    <property type="entry name" value="SAM/Pointed domain"/>
    <property type="match status" value="1"/>
</dbReference>